<feature type="compositionally biased region" description="Low complexity" evidence="1">
    <location>
        <begin position="212"/>
        <end position="225"/>
    </location>
</feature>
<gene>
    <name evidence="3" type="primary">MGA2</name>
    <name evidence="3" type="ORF">AWJ20_2518</name>
</gene>
<sequence>MADIHTDPSGSSKRFSGMRSLAKSFSTSLRGQQGRPQSQVDAKGQAHSDNVPNTTISAQSQAPPQAQSLMQAQAFANAQLQAQAQVQNHAQQQGIMDSKDFLDGTITPSNQSNSTSNSSRNSLSGQSSSSRYYNKSLIHQQIVDNEALAEANVKLEQFSPLGNNNTYGLSSLPTPPPTNLGGYETSSGSKHNSTSMPGSASTSSGLPSDSILGTSLSTMSTDSLSNDPSSFDISEHIRMELFDDDGFTHPSESSLYTSPQDASGTSPSSSGDSPHSHNGEDEYKKVWIAPGSMELDTTTSPFLASSVTGQVDESRLDGILMPSTDILPKQEVYVPPQQLNNVGDPEYNDRTKGDVDDSRNGNGIVNSTSSSTLTNKLLESQVPTRPESGSERESQSPFSMSTSLSSSPYSDGKSSSSGHSIANTANTSIMSTSDENDVASNSDKLSTEDSQSYPPPNYFPDFNPEDWNDVSNLKYKLQVSELPAKSRVETQIKLVMNFYPPPPQSALHIASDTISKPKLQLKDPFVPSPDTLHLETIVVCHSNVHHYANMCNGCIRRERKRASRKKVRLPVEEAHWCEDTEKRGIVFNCKEVVDFGALDDIEVDGRTVTARQIELPMRLACYCRHHSEKVGFR</sequence>
<feature type="compositionally biased region" description="Low complexity" evidence="1">
    <location>
        <begin position="367"/>
        <end position="380"/>
    </location>
</feature>
<reference evidence="3 4" key="1">
    <citation type="submission" date="2016-02" db="EMBL/GenBank/DDBJ databases">
        <title>Complete genome sequence and transcriptome regulation of the pentose utilising yeast Sugiyamaella lignohabitans.</title>
        <authorList>
            <person name="Bellasio M."/>
            <person name="Peymann A."/>
            <person name="Valli M."/>
            <person name="Sipitzky M."/>
            <person name="Graf A."/>
            <person name="Sauer M."/>
            <person name="Marx H."/>
            <person name="Mattanovich D."/>
        </authorList>
    </citation>
    <scope>NUCLEOTIDE SEQUENCE [LARGE SCALE GENOMIC DNA]</scope>
    <source>
        <strain evidence="3 4">CBS 10342</strain>
    </source>
</reference>
<proteinExistence type="predicted"/>
<name>A0A167F7D4_9ASCO</name>
<evidence type="ECO:0000313" key="4">
    <source>
        <dbReference type="Proteomes" id="UP000189580"/>
    </source>
</evidence>
<feature type="region of interest" description="Disordered" evidence="1">
    <location>
        <begin position="333"/>
        <end position="464"/>
    </location>
</feature>
<feature type="compositionally biased region" description="Low complexity" evidence="1">
    <location>
        <begin position="193"/>
        <end position="205"/>
    </location>
</feature>
<dbReference type="Proteomes" id="UP000189580">
    <property type="component" value="Chromosome b"/>
</dbReference>
<evidence type="ECO:0000256" key="1">
    <source>
        <dbReference type="SAM" id="MobiDB-lite"/>
    </source>
</evidence>
<accession>A0A167F7D4</accession>
<evidence type="ECO:0000259" key="2">
    <source>
        <dbReference type="Pfam" id="PF25603"/>
    </source>
</evidence>
<dbReference type="GeneID" id="30034438"/>
<feature type="compositionally biased region" description="Low complexity" evidence="1">
    <location>
        <begin position="109"/>
        <end position="129"/>
    </location>
</feature>
<dbReference type="Pfam" id="PF25603">
    <property type="entry name" value="SPT23_MGA2_DBD"/>
    <property type="match status" value="1"/>
</dbReference>
<dbReference type="AlphaFoldDB" id="A0A167F7D4"/>
<protein>
    <submittedName>
        <fullName evidence="3">Mga2p</fullName>
    </submittedName>
</protein>
<feature type="region of interest" description="Disordered" evidence="1">
    <location>
        <begin position="100"/>
        <end position="129"/>
    </location>
</feature>
<feature type="compositionally biased region" description="Low complexity" evidence="1">
    <location>
        <begin position="258"/>
        <end position="273"/>
    </location>
</feature>
<organism evidence="3 4">
    <name type="scientific">Sugiyamaella lignohabitans</name>
    <dbReference type="NCBI Taxonomy" id="796027"/>
    <lineage>
        <taxon>Eukaryota</taxon>
        <taxon>Fungi</taxon>
        <taxon>Dikarya</taxon>
        <taxon>Ascomycota</taxon>
        <taxon>Saccharomycotina</taxon>
        <taxon>Dipodascomycetes</taxon>
        <taxon>Dipodascales</taxon>
        <taxon>Trichomonascaceae</taxon>
        <taxon>Sugiyamaella</taxon>
    </lineage>
</organism>
<dbReference type="InterPro" id="IPR057962">
    <property type="entry name" value="SPT23_MGA2_DBD"/>
</dbReference>
<feature type="domain" description="SPT23/MGA2-like DNA-binding" evidence="2">
    <location>
        <begin position="474"/>
        <end position="633"/>
    </location>
</feature>
<dbReference type="EMBL" id="CP014503">
    <property type="protein sequence ID" value="ANB14904.1"/>
    <property type="molecule type" value="Genomic_DNA"/>
</dbReference>
<feature type="region of interest" description="Disordered" evidence="1">
    <location>
        <begin position="166"/>
        <end position="227"/>
    </location>
</feature>
<feature type="compositionally biased region" description="Basic and acidic residues" evidence="1">
    <location>
        <begin position="347"/>
        <end position="359"/>
    </location>
</feature>
<feature type="compositionally biased region" description="Low complexity" evidence="1">
    <location>
        <begin position="57"/>
        <end position="68"/>
    </location>
</feature>
<feature type="region of interest" description="Disordered" evidence="1">
    <location>
        <begin position="244"/>
        <end position="280"/>
    </location>
</feature>
<feature type="compositionally biased region" description="Low complexity" evidence="1">
    <location>
        <begin position="395"/>
        <end position="420"/>
    </location>
</feature>
<feature type="compositionally biased region" description="Polar residues" evidence="1">
    <location>
        <begin position="23"/>
        <end position="40"/>
    </location>
</feature>
<keyword evidence="4" id="KW-1185">Reference proteome</keyword>
<feature type="compositionally biased region" description="Polar residues" evidence="1">
    <location>
        <begin position="421"/>
        <end position="452"/>
    </location>
</feature>
<dbReference type="OrthoDB" id="71307at2759"/>
<feature type="region of interest" description="Disordered" evidence="1">
    <location>
        <begin position="1"/>
        <end position="68"/>
    </location>
</feature>
<dbReference type="RefSeq" id="XP_018737381.1">
    <property type="nucleotide sequence ID" value="XM_018879467.1"/>
</dbReference>
<dbReference type="KEGG" id="slb:AWJ20_2518"/>
<evidence type="ECO:0000313" key="3">
    <source>
        <dbReference type="EMBL" id="ANB14904.1"/>
    </source>
</evidence>
<feature type="compositionally biased region" description="Polar residues" evidence="1">
    <location>
        <begin position="47"/>
        <end position="56"/>
    </location>
</feature>